<dbReference type="GO" id="GO:0030313">
    <property type="term" value="C:cell envelope"/>
    <property type="evidence" value="ECO:0007669"/>
    <property type="project" value="UniProtKB-SubCell"/>
</dbReference>
<evidence type="ECO:0000256" key="4">
    <source>
        <dbReference type="SAM" id="Coils"/>
    </source>
</evidence>
<feature type="domain" description="YknX-like beta-barrel" evidence="6">
    <location>
        <begin position="325"/>
        <end position="397"/>
    </location>
</feature>
<gene>
    <name evidence="7" type="ORF">HKBW3S03_00408</name>
</gene>
<feature type="coiled-coil region" evidence="4">
    <location>
        <begin position="145"/>
        <end position="172"/>
    </location>
</feature>
<dbReference type="NCBIfam" id="TIGR01730">
    <property type="entry name" value="RND_mfp"/>
    <property type="match status" value="1"/>
</dbReference>
<dbReference type="InterPro" id="IPR050465">
    <property type="entry name" value="UPF0194_transport"/>
</dbReference>
<evidence type="ECO:0000313" key="7">
    <source>
        <dbReference type="EMBL" id="GFP18903.1"/>
    </source>
</evidence>
<dbReference type="InterPro" id="IPR058636">
    <property type="entry name" value="Beta-barrel_YknX"/>
</dbReference>
<dbReference type="InterPro" id="IPR006143">
    <property type="entry name" value="RND_pump_MFP"/>
</dbReference>
<dbReference type="PANTHER" id="PTHR32347:SF23">
    <property type="entry name" value="BLL5650 PROTEIN"/>
    <property type="match status" value="1"/>
</dbReference>
<comment type="caution">
    <text evidence="7">The sequence shown here is derived from an EMBL/GenBank/DDBJ whole genome shotgun (WGS) entry which is preliminary data.</text>
</comment>
<keyword evidence="5" id="KW-0472">Membrane</keyword>
<dbReference type="AlphaFoldDB" id="A0A6V8NFF4"/>
<evidence type="ECO:0000313" key="8">
    <source>
        <dbReference type="Proteomes" id="UP000574717"/>
    </source>
</evidence>
<comment type="similarity">
    <text evidence="2">Belongs to the membrane fusion protein (MFP) (TC 8.A.1) family.</text>
</comment>
<accession>A0A6V8NFF4</accession>
<keyword evidence="5" id="KW-1133">Transmembrane helix</keyword>
<dbReference type="GO" id="GO:0016020">
    <property type="term" value="C:membrane"/>
    <property type="evidence" value="ECO:0007669"/>
    <property type="project" value="InterPro"/>
</dbReference>
<dbReference type="Gene3D" id="2.40.30.170">
    <property type="match status" value="1"/>
</dbReference>
<comment type="subcellular location">
    <subcellularLocation>
        <location evidence="1">Cell envelope</location>
    </subcellularLocation>
</comment>
<evidence type="ECO:0000256" key="3">
    <source>
        <dbReference type="ARBA" id="ARBA00023054"/>
    </source>
</evidence>
<organism evidence="7 8">
    <name type="scientific">Candidatus Hakubella thermalkaliphila</name>
    <dbReference type="NCBI Taxonomy" id="2754717"/>
    <lineage>
        <taxon>Bacteria</taxon>
        <taxon>Bacillati</taxon>
        <taxon>Actinomycetota</taxon>
        <taxon>Actinomycetota incertae sedis</taxon>
        <taxon>Candidatus Hakubellales</taxon>
        <taxon>Candidatus Hakubellaceae</taxon>
        <taxon>Candidatus Hakubella</taxon>
    </lineage>
</organism>
<name>A0A6V8NFF4_9ACTN</name>
<feature type="coiled-coil region" evidence="4">
    <location>
        <begin position="218"/>
        <end position="284"/>
    </location>
</feature>
<evidence type="ECO:0000259" key="6">
    <source>
        <dbReference type="Pfam" id="PF25990"/>
    </source>
</evidence>
<dbReference type="Pfam" id="PF25990">
    <property type="entry name" value="Beta-barrel_YknX"/>
    <property type="match status" value="1"/>
</dbReference>
<sequence>MTAVAKITCPNFDSISFARHQRPRDIIAWIVATEGRRRMLSVMKRRGKFSWLYLFPAIPLSLVFTLTACGLITGTVELDQETVEVKRGDLGTSISLLGQIFPRQEVSLGYSGSGVVKEIYVSVGDRVNKGDLLVELDDEELVAGLDKAKASAASAEAAVEKAMTEYEKALDNNHVVIQRADLAYQMAQKDVEQAWTGVEDASRYLRKLKEQGMSKAEIAAAIQRVHEARAVYEDAELRLKDTYWDTLKQKEEAAAQIEAARANLDDAQAQLDLAQASVRETEYALAETKLFAPFSGIVARVDFKLSARVNTQDLIVITDLSELHLEADVDEIDVVNLKEGQKVEIKLDAYPDLPLPGKITFVAPTPTESEGIITYLVRFSIEDDQGAVIKPGMSATIDMVIEGVKDALYLPNQAIKEVDGQKIVTVRGKGGRTEEVTIETGYITSEFTEIKSGLQEGDIVVIPRESK</sequence>
<keyword evidence="5" id="KW-0812">Transmembrane</keyword>
<dbReference type="SUPFAM" id="SSF111369">
    <property type="entry name" value="HlyD-like secretion proteins"/>
    <property type="match status" value="2"/>
</dbReference>
<dbReference type="PRINTS" id="PR01490">
    <property type="entry name" value="RTXTOXIND"/>
</dbReference>
<protein>
    <submittedName>
        <fullName evidence="7">HlyD family secretion protein</fullName>
    </submittedName>
</protein>
<dbReference type="GO" id="GO:0022857">
    <property type="term" value="F:transmembrane transporter activity"/>
    <property type="evidence" value="ECO:0007669"/>
    <property type="project" value="InterPro"/>
</dbReference>
<dbReference type="Gene3D" id="2.40.420.20">
    <property type="match status" value="1"/>
</dbReference>
<evidence type="ECO:0000256" key="2">
    <source>
        <dbReference type="ARBA" id="ARBA00009477"/>
    </source>
</evidence>
<reference evidence="7 8" key="1">
    <citation type="journal article" date="2020" name="Front. Microbiol.">
        <title>Single-cell genomics of novel Actinobacteria with the Wood-Ljungdahl pathway discovered in a serpentinizing system.</title>
        <authorList>
            <person name="Merino N."/>
            <person name="Kawai M."/>
            <person name="Boyd E.S."/>
            <person name="Colman D.R."/>
            <person name="McGlynn S.E."/>
            <person name="Nealson K.H."/>
            <person name="Kurokawa K."/>
            <person name="Hongoh Y."/>
        </authorList>
    </citation>
    <scope>NUCLEOTIDE SEQUENCE [LARGE SCALE GENOMIC DNA]</scope>
    <source>
        <strain evidence="7 8">S03</strain>
    </source>
</reference>
<dbReference type="Proteomes" id="UP000574717">
    <property type="component" value="Unassembled WGS sequence"/>
</dbReference>
<proteinExistence type="inferred from homology"/>
<dbReference type="Gene3D" id="1.10.287.470">
    <property type="entry name" value="Helix hairpin bin"/>
    <property type="match status" value="1"/>
</dbReference>
<keyword evidence="3 4" id="KW-0175">Coiled coil</keyword>
<dbReference type="EMBL" id="BLRU01000021">
    <property type="protein sequence ID" value="GFP18903.1"/>
    <property type="molecule type" value="Genomic_DNA"/>
</dbReference>
<dbReference type="PANTHER" id="PTHR32347">
    <property type="entry name" value="EFFLUX SYSTEM COMPONENT YKNX-RELATED"/>
    <property type="match status" value="1"/>
</dbReference>
<evidence type="ECO:0000256" key="5">
    <source>
        <dbReference type="SAM" id="Phobius"/>
    </source>
</evidence>
<feature type="transmembrane region" description="Helical" evidence="5">
    <location>
        <begin position="51"/>
        <end position="73"/>
    </location>
</feature>
<evidence type="ECO:0000256" key="1">
    <source>
        <dbReference type="ARBA" id="ARBA00004196"/>
    </source>
</evidence>
<dbReference type="Gene3D" id="2.40.50.100">
    <property type="match status" value="1"/>
</dbReference>